<organism evidence="1">
    <name type="scientific">Pectobacterium phage Amona</name>
    <dbReference type="NCBI Taxonomy" id="3158137"/>
    <lineage>
        <taxon>Viruses</taxon>
        <taxon>Duplodnaviria</taxon>
        <taxon>Heunggongvirae</taxon>
        <taxon>Uroviricota</taxon>
        <taxon>Caudoviricetes</taxon>
    </lineage>
</organism>
<gene>
    <name evidence="1" type="ORF">CVQSGQUC_CDS0007</name>
</gene>
<reference evidence="1" key="1">
    <citation type="journal article" date="2024" name="Virus Res.">
        <title>A novel genus of Pectobacterium bacteriophages display broad host range by targeting several species of Danish soft rot isolates.</title>
        <authorList>
            <person name="Pedersen J.S."/>
            <person name="Carstens A.B."/>
            <person name="Rothgard M.M."/>
            <person name="Roy C."/>
            <person name="Viry A."/>
            <person name="Papudeshi B."/>
            <person name="Kot W."/>
            <person name="Hille F."/>
            <person name="Franz C.M.A.P."/>
            <person name="Edwards R."/>
            <person name="Hansen L.H."/>
        </authorList>
    </citation>
    <scope>NUCLEOTIDE SEQUENCE</scope>
</reference>
<sequence>MNVSARSYLWAYFKTHNRATFATLRNHLSQFGLEKNHLSFALHEMMRNGELIRVGQKWDSQYVPSDYMKSEFKKGNHTSKGNREPISPSIRLFDQLLMGVRRGK</sequence>
<name>A0AB39ABD1_9CAUD</name>
<protein>
    <submittedName>
        <fullName evidence="1">Uncharacterized protein</fullName>
    </submittedName>
</protein>
<evidence type="ECO:0000313" key="1">
    <source>
        <dbReference type="EMBL" id="XDF89512.1"/>
    </source>
</evidence>
<accession>A0AB39ABD1</accession>
<proteinExistence type="predicted"/>
<dbReference type="EMBL" id="PQ008971">
    <property type="protein sequence ID" value="XDF89512.1"/>
    <property type="molecule type" value="Genomic_DNA"/>
</dbReference>
<reference evidence="1" key="2">
    <citation type="submission" date="2024-07" db="EMBL/GenBank/DDBJ databases">
        <authorList>
            <person name="Pedersen J.S."/>
            <person name="Mulbjerg M.R."/>
            <person name="Carstens A.B."/>
            <person name="Hansen L.H."/>
        </authorList>
    </citation>
    <scope>NUCLEOTIDE SEQUENCE</scope>
</reference>